<accession>A0ABW1JDJ5</accession>
<dbReference type="SUPFAM" id="SSF56436">
    <property type="entry name" value="C-type lectin-like"/>
    <property type="match status" value="1"/>
</dbReference>
<comment type="caution">
    <text evidence="2">The sequence shown here is derived from an EMBL/GenBank/DDBJ whole genome shotgun (WGS) entry which is preliminary data.</text>
</comment>
<proteinExistence type="predicted"/>
<dbReference type="Gene3D" id="3.90.1580.10">
    <property type="entry name" value="paralog of FGE (formylglycine-generating enzyme)"/>
    <property type="match status" value="1"/>
</dbReference>
<dbReference type="Proteomes" id="UP001596189">
    <property type="component" value="Unassembled WGS sequence"/>
</dbReference>
<keyword evidence="3" id="KW-1185">Reference proteome</keyword>
<evidence type="ECO:0000313" key="3">
    <source>
        <dbReference type="Proteomes" id="UP001596189"/>
    </source>
</evidence>
<dbReference type="EMBL" id="JBHSRD010000003">
    <property type="protein sequence ID" value="MFC6006693.1"/>
    <property type="molecule type" value="Genomic_DNA"/>
</dbReference>
<sequence length="439" mass="46191">MVVTCLVAAGCSSGDHKAASSSSAAATSGSSALGGIVTIAMAQVGDPGNKSVGVIQTFGGPKGQFVDPPKGTGIYQTCAEAPKPPPKCLTVGAVAYPYGIGEFETTVSQYVTFLNTADREGKNLRNLYYDNMSPTVWPQYGSISYNPSASAGAHYAVAYPEWAQKPFNFGDFSRGARFANSLTNGKILSSTPSSSNGFNYVTYQVQLSPETEKGMYDMRTEAPTRTAKTGFVISSNDEWIKAAYYDPKGGGTNSYWAYPTGPLNPPNPTVLDPKTGDVTNASDQPLATYNPNDPNGSNDTPGSPTGAAPTWCPSQAGPTCAKVFPTELPPGLDLPSLYMANVSTVGQAKTPSPWGTYDQGGNVVEVLDSVVPQPEGYNFVRDWHYYHGGVANAPAYQVEISAFGPAPGDWLFTRYYPWLGFRLGVVGDAAATGTATPSG</sequence>
<dbReference type="InterPro" id="IPR016187">
    <property type="entry name" value="CTDL_fold"/>
</dbReference>
<gene>
    <name evidence="2" type="ORF">ACFQDO_06065</name>
</gene>
<evidence type="ECO:0000256" key="1">
    <source>
        <dbReference type="SAM" id="MobiDB-lite"/>
    </source>
</evidence>
<dbReference type="RefSeq" id="WP_345718170.1">
    <property type="nucleotide sequence ID" value="NZ_BAABFP010000008.1"/>
</dbReference>
<feature type="region of interest" description="Disordered" evidence="1">
    <location>
        <begin position="264"/>
        <end position="311"/>
    </location>
</feature>
<protein>
    <recommendedName>
        <fullName evidence="4">Lipoprotein</fullName>
    </recommendedName>
</protein>
<feature type="compositionally biased region" description="Polar residues" evidence="1">
    <location>
        <begin position="277"/>
        <end position="303"/>
    </location>
</feature>
<name>A0ABW1JDJ5_9ACTN</name>
<evidence type="ECO:0000313" key="2">
    <source>
        <dbReference type="EMBL" id="MFC6006693.1"/>
    </source>
</evidence>
<reference evidence="3" key="1">
    <citation type="journal article" date="2019" name="Int. J. Syst. Evol. Microbiol.">
        <title>The Global Catalogue of Microorganisms (GCM) 10K type strain sequencing project: providing services to taxonomists for standard genome sequencing and annotation.</title>
        <authorList>
            <consortium name="The Broad Institute Genomics Platform"/>
            <consortium name="The Broad Institute Genome Sequencing Center for Infectious Disease"/>
            <person name="Wu L."/>
            <person name="Ma J."/>
        </authorList>
    </citation>
    <scope>NUCLEOTIDE SEQUENCE [LARGE SCALE GENOMIC DNA]</scope>
    <source>
        <strain evidence="3">KACC 14249</strain>
    </source>
</reference>
<dbReference type="InterPro" id="IPR042095">
    <property type="entry name" value="SUMF_sf"/>
</dbReference>
<organism evidence="2 3">
    <name type="scientific">Angustibacter luteus</name>
    <dbReference type="NCBI Taxonomy" id="658456"/>
    <lineage>
        <taxon>Bacteria</taxon>
        <taxon>Bacillati</taxon>
        <taxon>Actinomycetota</taxon>
        <taxon>Actinomycetes</taxon>
        <taxon>Kineosporiales</taxon>
        <taxon>Kineosporiaceae</taxon>
    </lineage>
</organism>
<evidence type="ECO:0008006" key="4">
    <source>
        <dbReference type="Google" id="ProtNLM"/>
    </source>
</evidence>